<evidence type="ECO:0000313" key="1">
    <source>
        <dbReference type="EMBL" id="MEV5508566.1"/>
    </source>
</evidence>
<organism evidence="1 2">
    <name type="scientific">Streptomyces orinoci</name>
    <name type="common">Streptoverticillium orinoci</name>
    <dbReference type="NCBI Taxonomy" id="67339"/>
    <lineage>
        <taxon>Bacteria</taxon>
        <taxon>Bacillati</taxon>
        <taxon>Actinomycetota</taxon>
        <taxon>Actinomycetes</taxon>
        <taxon>Kitasatosporales</taxon>
        <taxon>Streptomycetaceae</taxon>
        <taxon>Streptomyces</taxon>
    </lineage>
</organism>
<comment type="caution">
    <text evidence="1">The sequence shown here is derived from an EMBL/GenBank/DDBJ whole genome shotgun (WGS) entry which is preliminary data.</text>
</comment>
<dbReference type="EMBL" id="JBFAUK010000014">
    <property type="protein sequence ID" value="MEV5508566.1"/>
    <property type="molecule type" value="Genomic_DNA"/>
</dbReference>
<evidence type="ECO:0008006" key="3">
    <source>
        <dbReference type="Google" id="ProtNLM"/>
    </source>
</evidence>
<name>A0ABV3K088_STRON</name>
<sequence>MSSRYSWTVVLDPDTSAKISRYRPRQAPPVWEDVAPLVRAVVTAAVHAVPYDVERLLHVTASLAVWATVAGHPKDPDAWLRNEVIDAYVLSRAAGLQPASIRTYRTWLLRVRDALAWSERGEAPPARLHADTNPHSPYSQVELAGLRHWAVHLRGQQRSDALALLGLGAGCGLQPKEIASSLGCHLRRRGEGHGPLVHTGVTREHPLAVHAGWEDTLEELARQAGDEYLFRPRRTVEYAKNLISSWSLLHRPPDGLPKVSVGRLRATWIVRLMATGLGHNLIAKAAGLASAASLARYQHHVPPLDDDTAARLLRGPRP</sequence>
<dbReference type="SUPFAM" id="SSF56349">
    <property type="entry name" value="DNA breaking-rejoining enzymes"/>
    <property type="match status" value="1"/>
</dbReference>
<reference evidence="1 2" key="1">
    <citation type="submission" date="2024-06" db="EMBL/GenBank/DDBJ databases">
        <title>The Natural Products Discovery Center: Release of the First 8490 Sequenced Strains for Exploring Actinobacteria Biosynthetic Diversity.</title>
        <authorList>
            <person name="Kalkreuter E."/>
            <person name="Kautsar S.A."/>
            <person name="Yang D."/>
            <person name="Bader C.D."/>
            <person name="Teijaro C.N."/>
            <person name="Fluegel L."/>
            <person name="Davis C.M."/>
            <person name="Simpson J.R."/>
            <person name="Lauterbach L."/>
            <person name="Steele A.D."/>
            <person name="Gui C."/>
            <person name="Meng S."/>
            <person name="Li G."/>
            <person name="Viehrig K."/>
            <person name="Ye F."/>
            <person name="Su P."/>
            <person name="Kiefer A.F."/>
            <person name="Nichols A."/>
            <person name="Cepeda A.J."/>
            <person name="Yan W."/>
            <person name="Fan B."/>
            <person name="Jiang Y."/>
            <person name="Adhikari A."/>
            <person name="Zheng C.-J."/>
            <person name="Schuster L."/>
            <person name="Cowan T.M."/>
            <person name="Smanski M.J."/>
            <person name="Chevrette M.G."/>
            <person name="De Carvalho L.P.S."/>
            <person name="Shen B."/>
        </authorList>
    </citation>
    <scope>NUCLEOTIDE SEQUENCE [LARGE SCALE GENOMIC DNA]</scope>
    <source>
        <strain evidence="1 2">NPDC052347</strain>
    </source>
</reference>
<dbReference type="Proteomes" id="UP001552594">
    <property type="component" value="Unassembled WGS sequence"/>
</dbReference>
<evidence type="ECO:0000313" key="2">
    <source>
        <dbReference type="Proteomes" id="UP001552594"/>
    </source>
</evidence>
<dbReference type="RefSeq" id="WP_241561062.1">
    <property type="nucleotide sequence ID" value="NZ_JBFAUK010000014.1"/>
</dbReference>
<proteinExistence type="predicted"/>
<keyword evidence="2" id="KW-1185">Reference proteome</keyword>
<gene>
    <name evidence="1" type="ORF">AB0L16_19215</name>
</gene>
<protein>
    <recommendedName>
        <fullName evidence="3">Integrase</fullName>
    </recommendedName>
</protein>
<dbReference type="InterPro" id="IPR011010">
    <property type="entry name" value="DNA_brk_join_enz"/>
</dbReference>
<accession>A0ABV3K088</accession>